<dbReference type="OrthoDB" id="10012954at2759"/>
<dbReference type="FunFam" id="3.40.720.10:FF:000026">
    <property type="entry name" value="N-sulphoglucosamine sulphohydrolase"/>
    <property type="match status" value="1"/>
</dbReference>
<evidence type="ECO:0000256" key="3">
    <source>
        <dbReference type="ARBA" id="ARBA00022729"/>
    </source>
</evidence>
<evidence type="ECO:0000256" key="2">
    <source>
        <dbReference type="ARBA" id="ARBA00008779"/>
    </source>
</evidence>
<organism evidence="8 9">
    <name type="scientific">Phrynocephalus forsythii</name>
    <dbReference type="NCBI Taxonomy" id="171643"/>
    <lineage>
        <taxon>Eukaryota</taxon>
        <taxon>Metazoa</taxon>
        <taxon>Chordata</taxon>
        <taxon>Craniata</taxon>
        <taxon>Vertebrata</taxon>
        <taxon>Euteleostomi</taxon>
        <taxon>Lepidosauria</taxon>
        <taxon>Squamata</taxon>
        <taxon>Bifurcata</taxon>
        <taxon>Unidentata</taxon>
        <taxon>Episquamata</taxon>
        <taxon>Toxicofera</taxon>
        <taxon>Iguania</taxon>
        <taxon>Acrodonta</taxon>
        <taxon>Agamidae</taxon>
        <taxon>Agaminae</taxon>
        <taxon>Phrynocephalus</taxon>
    </lineage>
</organism>
<protein>
    <recommendedName>
        <fullName evidence="7">Sulfatase N-terminal domain-containing protein</fullName>
    </recommendedName>
</protein>
<comment type="cofactor">
    <cofactor evidence="1">
        <name>Ca(2+)</name>
        <dbReference type="ChEBI" id="CHEBI:29108"/>
    </cofactor>
</comment>
<gene>
    <name evidence="8" type="ORF">JRQ81_002043</name>
</gene>
<dbReference type="PANTHER" id="PTHR43108:SF6">
    <property type="entry name" value="N-SULPHOGLUCOSAMINE SULPHOHYDROLASE"/>
    <property type="match status" value="1"/>
</dbReference>
<dbReference type="Proteomes" id="UP001142489">
    <property type="component" value="Unassembled WGS sequence"/>
</dbReference>
<evidence type="ECO:0000313" key="9">
    <source>
        <dbReference type="Proteomes" id="UP001142489"/>
    </source>
</evidence>
<dbReference type="EMBL" id="JAPFRF010000011">
    <property type="protein sequence ID" value="KAJ7315881.1"/>
    <property type="molecule type" value="Genomic_DNA"/>
</dbReference>
<comment type="caution">
    <text evidence="8">The sequence shown here is derived from an EMBL/GenBank/DDBJ whole genome shotgun (WGS) entry which is preliminary data.</text>
</comment>
<dbReference type="PROSITE" id="PS00149">
    <property type="entry name" value="SULFATASE_2"/>
    <property type="match status" value="1"/>
</dbReference>
<feature type="chain" id="PRO_5040344785" description="Sulfatase N-terminal domain-containing protein" evidence="6">
    <location>
        <begin position="23"/>
        <end position="516"/>
    </location>
</feature>
<reference evidence="8" key="1">
    <citation type="journal article" date="2023" name="DNA Res.">
        <title>Chromosome-level genome assembly of Phrynocephalus forsythii using third-generation DNA sequencing and Hi-C analysis.</title>
        <authorList>
            <person name="Qi Y."/>
            <person name="Zhao W."/>
            <person name="Zhao Y."/>
            <person name="Niu C."/>
            <person name="Cao S."/>
            <person name="Zhang Y."/>
        </authorList>
    </citation>
    <scope>NUCLEOTIDE SEQUENCE</scope>
    <source>
        <tissue evidence="8">Muscle</tissue>
    </source>
</reference>
<dbReference type="GO" id="GO:0030200">
    <property type="term" value="P:heparan sulfate proteoglycan catabolic process"/>
    <property type="evidence" value="ECO:0007669"/>
    <property type="project" value="TreeGrafter"/>
</dbReference>
<keyword evidence="5" id="KW-0325">Glycoprotein</keyword>
<dbReference type="InterPro" id="IPR017850">
    <property type="entry name" value="Alkaline_phosphatase_core_sf"/>
</dbReference>
<accession>A0A9Q0XHR6</accession>
<dbReference type="Pfam" id="PF00884">
    <property type="entry name" value="Sulfatase"/>
    <property type="match status" value="1"/>
</dbReference>
<dbReference type="SUPFAM" id="SSF53649">
    <property type="entry name" value="Alkaline phosphatase-like"/>
    <property type="match status" value="1"/>
</dbReference>
<dbReference type="AlphaFoldDB" id="A0A9Q0XHR6"/>
<dbReference type="InterPro" id="IPR024607">
    <property type="entry name" value="Sulfatase_CS"/>
</dbReference>
<feature type="signal peptide" evidence="6">
    <location>
        <begin position="1"/>
        <end position="22"/>
    </location>
</feature>
<dbReference type="GO" id="GO:0006027">
    <property type="term" value="P:glycosaminoglycan catabolic process"/>
    <property type="evidence" value="ECO:0007669"/>
    <property type="project" value="TreeGrafter"/>
</dbReference>
<keyword evidence="9" id="KW-1185">Reference proteome</keyword>
<feature type="domain" description="Sulfatase N-terminal" evidence="7">
    <location>
        <begin position="30"/>
        <end position="341"/>
    </location>
</feature>
<comment type="similarity">
    <text evidence="2">Belongs to the sulfatase family.</text>
</comment>
<dbReference type="InterPro" id="IPR000917">
    <property type="entry name" value="Sulfatase_N"/>
</dbReference>
<evidence type="ECO:0000256" key="4">
    <source>
        <dbReference type="ARBA" id="ARBA00022801"/>
    </source>
</evidence>
<keyword evidence="4" id="KW-0378">Hydrolase</keyword>
<evidence type="ECO:0000256" key="5">
    <source>
        <dbReference type="ARBA" id="ARBA00023180"/>
    </source>
</evidence>
<sequence length="516" mass="58300">MPVPVAPLLLLLLLLLLGLCWAGKVSSSPRNVLLIVADDGGFESGVYNNTAIDTPHLDALAKRSLLFRNAFTSVSSCSPSRASILTGLPQHQNGMYGLHQDVHHFNSFDGVRSLPLLLSQAGVRTGIIGKKHVGPEAVYPFDFAYTEENGSVLQVGRNITRIKLLVRKFLRSQDERPFFLYVAFHDPHRCGHSQPQYGVFCEKFGNGEMGMGWIPDWKPQRYQPDQVQVRHFLAQGPIFVQDTLAARADLAAQYTTIGRMDQGIGLVLEELRSAGFHNSTLVIYTSDNGIPFPSGRTNLYWPGTAEPLLLSSPEHPARWGQVSHAYASLLDVTPTILDWFSVSYPSYSLFGKRLVQLTGKSLLPALSSEPPWSTVFASQSLHEVTMHYPMRAVQRGPLHFIHNLQNRMAFPIDQDFYVSPTFQDLLNRTQAGQPTHWNKTLHTYYYRERWELYDHTTDPTESHNLAFDPRYAQALEELRGMLLKWQWETDDPWVCVPDGVLEDKPSPQCRPLYNEL</sequence>
<dbReference type="CDD" id="cd16027">
    <property type="entry name" value="SGSH"/>
    <property type="match status" value="1"/>
</dbReference>
<proteinExistence type="inferred from homology"/>
<dbReference type="GO" id="GO:0016250">
    <property type="term" value="F:N-sulfoglucosamine sulfohydrolase activity"/>
    <property type="evidence" value="ECO:0007669"/>
    <property type="project" value="TreeGrafter"/>
</dbReference>
<evidence type="ECO:0000259" key="7">
    <source>
        <dbReference type="Pfam" id="PF00884"/>
    </source>
</evidence>
<evidence type="ECO:0000256" key="1">
    <source>
        <dbReference type="ARBA" id="ARBA00001913"/>
    </source>
</evidence>
<name>A0A9Q0XHR6_9SAUR</name>
<keyword evidence="3 6" id="KW-0732">Signal</keyword>
<dbReference type="Gene3D" id="3.40.720.10">
    <property type="entry name" value="Alkaline Phosphatase, subunit A"/>
    <property type="match status" value="1"/>
</dbReference>
<evidence type="ECO:0000313" key="8">
    <source>
        <dbReference type="EMBL" id="KAJ7315881.1"/>
    </source>
</evidence>
<evidence type="ECO:0000256" key="6">
    <source>
        <dbReference type="SAM" id="SignalP"/>
    </source>
</evidence>
<dbReference type="PROSITE" id="PS00523">
    <property type="entry name" value="SULFATASE_1"/>
    <property type="match status" value="1"/>
</dbReference>
<dbReference type="PANTHER" id="PTHR43108">
    <property type="entry name" value="N-ACETYLGLUCOSAMINE-6-SULFATASE FAMILY MEMBER"/>
    <property type="match status" value="1"/>
</dbReference>